<reference evidence="3 4" key="1">
    <citation type="submission" date="2019-12" db="EMBL/GenBank/DDBJ databases">
        <title>Novel species isolated from a subtropical stream in China.</title>
        <authorList>
            <person name="Lu H."/>
        </authorList>
    </citation>
    <scope>NUCLEOTIDE SEQUENCE [LARGE SCALE GENOMIC DNA]</scope>
    <source>
        <strain evidence="3 4">DS3</strain>
    </source>
</reference>
<dbReference type="GO" id="GO:0008168">
    <property type="term" value="F:methyltransferase activity"/>
    <property type="evidence" value="ECO:0007669"/>
    <property type="project" value="UniProtKB-KW"/>
</dbReference>
<dbReference type="Gene3D" id="3.30.530.20">
    <property type="match status" value="1"/>
</dbReference>
<dbReference type="Proteomes" id="UP000448575">
    <property type="component" value="Unassembled WGS sequence"/>
</dbReference>
<dbReference type="InterPro" id="IPR023393">
    <property type="entry name" value="START-like_dom_sf"/>
</dbReference>
<dbReference type="GO" id="GO:0032259">
    <property type="term" value="P:methylation"/>
    <property type="evidence" value="ECO:0007669"/>
    <property type="project" value="UniProtKB-KW"/>
</dbReference>
<comment type="similarity">
    <text evidence="1">Belongs to the AHA1 family.</text>
</comment>
<dbReference type="RefSeq" id="WP_161025119.1">
    <property type="nucleotide sequence ID" value="NZ_WWCJ01000005.1"/>
</dbReference>
<dbReference type="SUPFAM" id="SSF55961">
    <property type="entry name" value="Bet v1-like"/>
    <property type="match status" value="1"/>
</dbReference>
<evidence type="ECO:0000259" key="2">
    <source>
        <dbReference type="Pfam" id="PF08327"/>
    </source>
</evidence>
<dbReference type="InterPro" id="IPR013538">
    <property type="entry name" value="ASHA1/2-like_C"/>
</dbReference>
<dbReference type="CDD" id="cd08898">
    <property type="entry name" value="SRPBCC_CalC_Aha1-like_5"/>
    <property type="match status" value="1"/>
</dbReference>
<accession>A0A6N9HF93</accession>
<name>A0A6N9HF93_9BURK</name>
<evidence type="ECO:0000313" key="3">
    <source>
        <dbReference type="EMBL" id="MYN02116.1"/>
    </source>
</evidence>
<keyword evidence="3" id="KW-0489">Methyltransferase</keyword>
<dbReference type="Pfam" id="PF08327">
    <property type="entry name" value="AHSA1"/>
    <property type="match status" value="1"/>
</dbReference>
<keyword evidence="3" id="KW-0808">Transferase</keyword>
<comment type="caution">
    <text evidence="3">The sequence shown here is derived from an EMBL/GenBank/DDBJ whole genome shotgun (WGS) entry which is preliminary data.</text>
</comment>
<sequence>MSDTDRVERSIVINAPRARVWRALSSAEEFGAWFGANLAGQHFTPGQRVRGNFTHPEHSAYAFDAVIERMEEPQLLSYRWVPYPIDPAADLVNDEPTLVTFTLREAPGNATLLTVVESGFDKLPAQRRAKAFQMHSQGWEAQLENIKRHASK</sequence>
<feature type="domain" description="Activator of Hsp90 ATPase homologue 1/2-like C-terminal" evidence="2">
    <location>
        <begin position="14"/>
        <end position="149"/>
    </location>
</feature>
<protein>
    <submittedName>
        <fullName evidence="3">Vanillate O-demethylase oxidoreductase VanB</fullName>
    </submittedName>
</protein>
<proteinExistence type="inferred from homology"/>
<dbReference type="EMBL" id="WWCJ01000005">
    <property type="protein sequence ID" value="MYN02116.1"/>
    <property type="molecule type" value="Genomic_DNA"/>
</dbReference>
<gene>
    <name evidence="3" type="ORF">GTP41_08365</name>
</gene>
<evidence type="ECO:0000256" key="1">
    <source>
        <dbReference type="ARBA" id="ARBA00006817"/>
    </source>
</evidence>
<dbReference type="AlphaFoldDB" id="A0A6N9HF93"/>
<evidence type="ECO:0000313" key="4">
    <source>
        <dbReference type="Proteomes" id="UP000448575"/>
    </source>
</evidence>
<keyword evidence="4" id="KW-1185">Reference proteome</keyword>
<organism evidence="3 4">
    <name type="scientific">Pseudoduganella guangdongensis</name>
    <dbReference type="NCBI Taxonomy" id="2692179"/>
    <lineage>
        <taxon>Bacteria</taxon>
        <taxon>Pseudomonadati</taxon>
        <taxon>Pseudomonadota</taxon>
        <taxon>Betaproteobacteria</taxon>
        <taxon>Burkholderiales</taxon>
        <taxon>Oxalobacteraceae</taxon>
        <taxon>Telluria group</taxon>
        <taxon>Pseudoduganella</taxon>
    </lineage>
</organism>